<gene>
    <name evidence="2" type="ORF">JCM16776_1095</name>
</gene>
<proteinExistence type="predicted"/>
<feature type="chain" id="PRO_5021798482" evidence="1">
    <location>
        <begin position="20"/>
        <end position="206"/>
    </location>
</feature>
<protein>
    <submittedName>
        <fullName evidence="2">Uncharacterized protein</fullName>
    </submittedName>
</protein>
<evidence type="ECO:0000313" key="2">
    <source>
        <dbReference type="EMBL" id="BBM40875.1"/>
    </source>
</evidence>
<keyword evidence="3" id="KW-1185">Reference proteome</keyword>
<feature type="signal peptide" evidence="1">
    <location>
        <begin position="1"/>
        <end position="19"/>
    </location>
</feature>
<dbReference type="RefSeq" id="WP_149201911.1">
    <property type="nucleotide sequence ID" value="NZ_AP019827.1"/>
</dbReference>
<dbReference type="Proteomes" id="UP000322617">
    <property type="component" value="Chromosome"/>
</dbReference>
<accession>A0A510JR55</accession>
<evidence type="ECO:0000313" key="3">
    <source>
        <dbReference type="Proteomes" id="UP000322617"/>
    </source>
</evidence>
<dbReference type="KEGG" id="lsz:JCM16776_1095"/>
<name>A0A510JR55_9FUSO</name>
<sequence>MRKIILFLNLFLVFNLGFSAPQSNTTGGYIDNKWYAWYDNTFLGKETVISEKFHKFKSLEVDVIGIGLYYDVKNKYYNSNDKFENGFNKVFLKVSNFKLTDINGNIYTKDNYPNEKRVEFIPDIIINNRYLATNLLNNDVNLKFKSPEKKDKNLISLDVVPVKLKFVSDGVDIICSEIDGRTLHLSCNDIEYNWYNISPIEQTIDN</sequence>
<dbReference type="STRING" id="1122172.GCA_000373045_00314"/>
<organism evidence="2 3">
    <name type="scientific">Leptotrichia shahii</name>
    <dbReference type="NCBI Taxonomy" id="157691"/>
    <lineage>
        <taxon>Bacteria</taxon>
        <taxon>Fusobacteriati</taxon>
        <taxon>Fusobacteriota</taxon>
        <taxon>Fusobacteriia</taxon>
        <taxon>Fusobacteriales</taxon>
        <taxon>Leptotrichiaceae</taxon>
        <taxon>Leptotrichia</taxon>
    </lineage>
</organism>
<evidence type="ECO:0000256" key="1">
    <source>
        <dbReference type="SAM" id="SignalP"/>
    </source>
</evidence>
<keyword evidence="1" id="KW-0732">Signal</keyword>
<dbReference type="AlphaFoldDB" id="A0A510JR55"/>
<dbReference type="EMBL" id="AP019827">
    <property type="protein sequence ID" value="BBM40875.1"/>
    <property type="molecule type" value="Genomic_DNA"/>
</dbReference>
<reference evidence="2 3" key="1">
    <citation type="submission" date="2019-07" db="EMBL/GenBank/DDBJ databases">
        <title>Complete Genome Sequence of Leptotrichia shahii Strain JCM 16776.</title>
        <authorList>
            <person name="Watanabe S."/>
            <person name="Cui L."/>
        </authorList>
    </citation>
    <scope>NUCLEOTIDE SEQUENCE [LARGE SCALE GENOMIC DNA]</scope>
    <source>
        <strain evidence="2 3">JCM16776</strain>
    </source>
</reference>